<dbReference type="eggNOG" id="COG0512">
    <property type="taxonomic scope" value="Bacteria"/>
</dbReference>
<dbReference type="MEROPS" id="C26.A25"/>
<dbReference type="InterPro" id="IPR017926">
    <property type="entry name" value="GATASE"/>
</dbReference>
<dbReference type="CDD" id="cd01743">
    <property type="entry name" value="GATase1_Anthranilate_Synthase"/>
    <property type="match status" value="1"/>
</dbReference>
<protein>
    <submittedName>
        <fullName evidence="3">Glutamine amidotransferase of anthranilate synthase</fullName>
    </submittedName>
</protein>
<evidence type="ECO:0000313" key="3">
    <source>
        <dbReference type="EMBL" id="ACZ10141.1"/>
    </source>
</evidence>
<accession>D1APV7</accession>
<dbReference type="NCBIfam" id="TIGR00566">
    <property type="entry name" value="trpG_papA"/>
    <property type="match status" value="1"/>
</dbReference>
<dbReference type="GO" id="GO:0000162">
    <property type="term" value="P:L-tryptophan biosynthetic process"/>
    <property type="evidence" value="ECO:0007669"/>
    <property type="project" value="TreeGrafter"/>
</dbReference>
<dbReference type="STRING" id="526218.Sterm_3301"/>
<dbReference type="FunFam" id="3.40.50.880:FF:000003">
    <property type="entry name" value="Anthranilate synthase component II"/>
    <property type="match status" value="1"/>
</dbReference>
<feature type="domain" description="Glutamine amidotransferase" evidence="2">
    <location>
        <begin position="3"/>
        <end position="186"/>
    </location>
</feature>
<dbReference type="PANTHER" id="PTHR43418:SF4">
    <property type="entry name" value="MULTIFUNCTIONAL TRYPTOPHAN BIOSYNTHESIS PROTEIN"/>
    <property type="match status" value="1"/>
</dbReference>
<dbReference type="PANTHER" id="PTHR43418">
    <property type="entry name" value="MULTIFUNCTIONAL TRYPTOPHAN BIOSYNTHESIS PROTEIN-RELATED"/>
    <property type="match status" value="1"/>
</dbReference>
<dbReference type="Pfam" id="PF00117">
    <property type="entry name" value="GATase"/>
    <property type="match status" value="1"/>
</dbReference>
<dbReference type="GO" id="GO:0005829">
    <property type="term" value="C:cytosol"/>
    <property type="evidence" value="ECO:0007669"/>
    <property type="project" value="TreeGrafter"/>
</dbReference>
<dbReference type="InterPro" id="IPR006221">
    <property type="entry name" value="TrpG/PapA_dom"/>
</dbReference>
<dbReference type="PRINTS" id="PR00099">
    <property type="entry name" value="CPSGATASE"/>
</dbReference>
<dbReference type="GO" id="GO:0004049">
    <property type="term" value="F:anthranilate synthase activity"/>
    <property type="evidence" value="ECO:0007669"/>
    <property type="project" value="TreeGrafter"/>
</dbReference>
<evidence type="ECO:0000259" key="2">
    <source>
        <dbReference type="Pfam" id="PF00117"/>
    </source>
</evidence>
<dbReference type="Gene3D" id="3.40.50.880">
    <property type="match status" value="1"/>
</dbReference>
<keyword evidence="1 3" id="KW-0315">Glutamine amidotransferase</keyword>
<dbReference type="EMBL" id="CP001739">
    <property type="protein sequence ID" value="ACZ10141.1"/>
    <property type="molecule type" value="Genomic_DNA"/>
</dbReference>
<dbReference type="AlphaFoldDB" id="D1APV7"/>
<dbReference type="Proteomes" id="UP000000845">
    <property type="component" value="Chromosome"/>
</dbReference>
<keyword evidence="4" id="KW-1185">Reference proteome</keyword>
<evidence type="ECO:0000313" key="4">
    <source>
        <dbReference type="Proteomes" id="UP000000845"/>
    </source>
</evidence>
<dbReference type="InterPro" id="IPR050472">
    <property type="entry name" value="Anth_synth/Amidotransfase"/>
</dbReference>
<proteinExistence type="predicted"/>
<dbReference type="PRINTS" id="PR00097">
    <property type="entry name" value="ANTSNTHASEII"/>
</dbReference>
<dbReference type="HOGENOM" id="CLU_014340_1_2_0"/>
<sequence length="197" mass="22432">MILLIDNYDSFVFNVKQYVEDISGKRVHTVRNDRITIKDIKKLDPSGIILSPGPKHPADSNICLDILKSIPDIPVLGICLGHQAVGYSCSGLINRLSIPVHGKVSNVNIIKKEKLFQNIPEKFSVMRYHSLYISENNFPEELEILAKTDDGIIMAIKHKTKEIYGVQFHPESYFTNYGKEILKNFLSISYNQEEYSC</sequence>
<reference evidence="3 4" key="2">
    <citation type="journal article" date="2010" name="Stand. Genomic Sci.">
        <title>Complete genome sequence of Sebaldella termitidis type strain (NCTC 11300).</title>
        <authorList>
            <person name="Harmon-Smith M."/>
            <person name="Celia L."/>
            <person name="Chertkov O."/>
            <person name="Lapidus A."/>
            <person name="Copeland A."/>
            <person name="Glavina Del Rio T."/>
            <person name="Nolan M."/>
            <person name="Lucas S."/>
            <person name="Tice H."/>
            <person name="Cheng J.F."/>
            <person name="Han C."/>
            <person name="Detter J.C."/>
            <person name="Bruce D."/>
            <person name="Goodwin L."/>
            <person name="Pitluck S."/>
            <person name="Pati A."/>
            <person name="Liolios K."/>
            <person name="Ivanova N."/>
            <person name="Mavromatis K."/>
            <person name="Mikhailova N."/>
            <person name="Chen A."/>
            <person name="Palaniappan K."/>
            <person name="Land M."/>
            <person name="Hauser L."/>
            <person name="Chang Y.J."/>
            <person name="Jeffries C.D."/>
            <person name="Brettin T."/>
            <person name="Goker M."/>
            <person name="Beck B."/>
            <person name="Bristow J."/>
            <person name="Eisen J.A."/>
            <person name="Markowitz V."/>
            <person name="Hugenholtz P."/>
            <person name="Kyrpides N.C."/>
            <person name="Klenk H.P."/>
            <person name="Chen F."/>
        </authorList>
    </citation>
    <scope>NUCLEOTIDE SEQUENCE [LARGE SCALE GENOMIC DNA]</scope>
    <source>
        <strain evidence="4">ATCC 33386 / NCTC 11300</strain>
    </source>
</reference>
<name>D1APV7_SEBTE</name>
<gene>
    <name evidence="3" type="ordered locus">Sterm_3301</name>
</gene>
<dbReference type="PROSITE" id="PS51273">
    <property type="entry name" value="GATASE_TYPE_1"/>
    <property type="match status" value="1"/>
</dbReference>
<evidence type="ECO:0000256" key="1">
    <source>
        <dbReference type="ARBA" id="ARBA00022962"/>
    </source>
</evidence>
<dbReference type="InterPro" id="IPR029062">
    <property type="entry name" value="Class_I_gatase-like"/>
</dbReference>
<organism evidence="3 4">
    <name type="scientific">Sebaldella termitidis (strain ATCC 33386 / NCTC 11300)</name>
    <dbReference type="NCBI Taxonomy" id="526218"/>
    <lineage>
        <taxon>Bacteria</taxon>
        <taxon>Fusobacteriati</taxon>
        <taxon>Fusobacteriota</taxon>
        <taxon>Fusobacteriia</taxon>
        <taxon>Fusobacteriales</taxon>
        <taxon>Leptotrichiaceae</taxon>
        <taxon>Sebaldella</taxon>
    </lineage>
</organism>
<dbReference type="SUPFAM" id="SSF52317">
    <property type="entry name" value="Class I glutamine amidotransferase-like"/>
    <property type="match status" value="1"/>
</dbReference>
<dbReference type="RefSeq" id="WP_012862723.1">
    <property type="nucleotide sequence ID" value="NC_013517.1"/>
</dbReference>
<reference evidence="4" key="1">
    <citation type="submission" date="2009-09" db="EMBL/GenBank/DDBJ databases">
        <title>The complete chromosome of Sebaldella termitidis ATCC 33386.</title>
        <authorList>
            <consortium name="US DOE Joint Genome Institute (JGI-PGF)"/>
            <person name="Lucas S."/>
            <person name="Copeland A."/>
            <person name="Lapidus A."/>
            <person name="Glavina del Rio T."/>
            <person name="Dalin E."/>
            <person name="Tice H."/>
            <person name="Bruce D."/>
            <person name="Goodwin L."/>
            <person name="Pitluck S."/>
            <person name="Kyrpides N."/>
            <person name="Mavromatis K."/>
            <person name="Ivanova N."/>
            <person name="Mikhailova N."/>
            <person name="Sims D."/>
            <person name="Meincke L."/>
            <person name="Brettin T."/>
            <person name="Detter J.C."/>
            <person name="Han C."/>
            <person name="Larimer F."/>
            <person name="Land M."/>
            <person name="Hauser L."/>
            <person name="Markowitz V."/>
            <person name="Cheng J.F."/>
            <person name="Hugenholtz P."/>
            <person name="Woyke T."/>
            <person name="Wu D."/>
            <person name="Eisen J.A."/>
        </authorList>
    </citation>
    <scope>NUCLEOTIDE SEQUENCE [LARGE SCALE GENOMIC DNA]</scope>
    <source>
        <strain evidence="4">ATCC 33386 / NCTC 11300</strain>
    </source>
</reference>
<dbReference type="KEGG" id="str:Sterm_3301"/>
<dbReference type="PRINTS" id="PR00096">
    <property type="entry name" value="GATASE"/>
</dbReference>